<proteinExistence type="inferred from homology"/>
<dbReference type="Gene3D" id="3.40.50.300">
    <property type="entry name" value="P-loop containing nucleotide triphosphate hydrolases"/>
    <property type="match status" value="1"/>
</dbReference>
<keyword evidence="7" id="KW-1185">Reference proteome</keyword>
<dbReference type="PANTHER" id="PTHR13748:SF59">
    <property type="entry name" value="COBW C-TERMINAL DOMAIN-CONTAINING PROTEIN"/>
    <property type="match status" value="1"/>
</dbReference>
<dbReference type="CDD" id="cd03112">
    <property type="entry name" value="CobW-like"/>
    <property type="match status" value="1"/>
</dbReference>
<dbReference type="SUPFAM" id="SSF52540">
    <property type="entry name" value="P-loop containing nucleoside triphosphate hydrolases"/>
    <property type="match status" value="1"/>
</dbReference>
<dbReference type="AlphaFoldDB" id="A0A8N4EUD9"/>
<keyword evidence="1" id="KW-0547">Nucleotide-binding</keyword>
<dbReference type="InterPro" id="IPR036627">
    <property type="entry name" value="CobW-likC_sf"/>
</dbReference>
<dbReference type="OrthoDB" id="550606at2759"/>
<dbReference type="Gene3D" id="3.90.1150.10">
    <property type="entry name" value="Aspartate Aminotransferase, domain 1"/>
    <property type="match status" value="1"/>
</dbReference>
<dbReference type="Pfam" id="PF02492">
    <property type="entry name" value="cobW"/>
    <property type="match status" value="1"/>
</dbReference>
<dbReference type="InterPro" id="IPR027417">
    <property type="entry name" value="P-loop_NTPase"/>
</dbReference>
<name>A0A8N4EUD9_ELAGV</name>
<dbReference type="Pfam" id="PF07683">
    <property type="entry name" value="CobW_C"/>
    <property type="match status" value="1"/>
</dbReference>
<keyword evidence="2" id="KW-0378">Hydrolase</keyword>
<dbReference type="InterPro" id="IPR015422">
    <property type="entry name" value="PyrdxlP-dep_Trfase_small"/>
</dbReference>
<evidence type="ECO:0000256" key="1">
    <source>
        <dbReference type="ARBA" id="ARBA00022741"/>
    </source>
</evidence>
<evidence type="ECO:0000256" key="5">
    <source>
        <dbReference type="ARBA" id="ARBA00049117"/>
    </source>
</evidence>
<protein>
    <submittedName>
        <fullName evidence="8">Uncharacterized protein LOC105040989 isoform X1</fullName>
    </submittedName>
</protein>
<evidence type="ECO:0000256" key="2">
    <source>
        <dbReference type="ARBA" id="ARBA00022801"/>
    </source>
</evidence>
<dbReference type="InterPro" id="IPR011629">
    <property type="entry name" value="CobW-like_C"/>
</dbReference>
<feature type="domain" description="CobW C-terminal" evidence="6">
    <location>
        <begin position="291"/>
        <end position="382"/>
    </location>
</feature>
<evidence type="ECO:0000313" key="7">
    <source>
        <dbReference type="Proteomes" id="UP000504607"/>
    </source>
</evidence>
<dbReference type="InterPro" id="IPR051316">
    <property type="entry name" value="Zinc-reg_GTPase_activator"/>
</dbReference>
<dbReference type="SMART" id="SM00833">
    <property type="entry name" value="CobW_C"/>
    <property type="match status" value="1"/>
</dbReference>
<comment type="similarity">
    <text evidence="4">Belongs to the SIMIBI class G3E GTPase family. ZNG1 subfamily.</text>
</comment>
<reference evidence="8" key="1">
    <citation type="submission" date="2025-08" db="UniProtKB">
        <authorList>
            <consortium name="RefSeq"/>
        </authorList>
    </citation>
    <scope>IDENTIFICATION</scope>
</reference>
<dbReference type="SUPFAM" id="SSF90002">
    <property type="entry name" value="Hypothetical protein YjiA, C-terminal domain"/>
    <property type="match status" value="1"/>
</dbReference>
<comment type="catalytic activity">
    <reaction evidence="5">
        <text>GTP + H2O = GDP + phosphate + H(+)</text>
        <dbReference type="Rhea" id="RHEA:19669"/>
        <dbReference type="ChEBI" id="CHEBI:15377"/>
        <dbReference type="ChEBI" id="CHEBI:15378"/>
        <dbReference type="ChEBI" id="CHEBI:37565"/>
        <dbReference type="ChEBI" id="CHEBI:43474"/>
        <dbReference type="ChEBI" id="CHEBI:58189"/>
    </reaction>
    <physiologicalReaction direction="left-to-right" evidence="5">
        <dbReference type="Rhea" id="RHEA:19670"/>
    </physiologicalReaction>
</comment>
<evidence type="ECO:0000256" key="3">
    <source>
        <dbReference type="ARBA" id="ARBA00023186"/>
    </source>
</evidence>
<evidence type="ECO:0000313" key="8">
    <source>
        <dbReference type="RefSeq" id="XP_029119177.1"/>
    </source>
</evidence>
<accession>A0A8N4EUD9</accession>
<dbReference type="InterPro" id="IPR003495">
    <property type="entry name" value="CobW/HypB/UreG_nucleotide-bd"/>
</dbReference>
<dbReference type="GO" id="GO:0000166">
    <property type="term" value="F:nucleotide binding"/>
    <property type="evidence" value="ECO:0007669"/>
    <property type="project" value="UniProtKB-KW"/>
</dbReference>
<dbReference type="RefSeq" id="XP_029119177.1">
    <property type="nucleotide sequence ID" value="XM_029263344.1"/>
</dbReference>
<dbReference type="Gene3D" id="3.30.1220.10">
    <property type="entry name" value="CobW-like, C-terminal domain"/>
    <property type="match status" value="1"/>
</dbReference>
<evidence type="ECO:0000256" key="4">
    <source>
        <dbReference type="ARBA" id="ARBA00034320"/>
    </source>
</evidence>
<evidence type="ECO:0000259" key="6">
    <source>
        <dbReference type="SMART" id="SM00833"/>
    </source>
</evidence>
<sequence length="545" mass="59486">MEGNEMSVAFENRVFNRRSGLGGGRMGCTLVTGFLGSGKTTLLRHLLHHRGDLRLAVLVSEFADSDVDSLLLDSARLNSAFNLSTVSLTHGCGCCDVNGPFRESLQRIVDSKHNFDCLLVETSGLANPDKFAAELEEVGINLDLTVAVVDAESIDKIINLDIVRKQLQHVDIVLLNKCDLASLGQISDAEDLLEGLTGGAKVVRTQFCRVPLDLVIDCSNMEALNVVEEVNNAPAVLSHESLPKMVFRGDMYANTSATISSISHSGDQPEAIADRLKSDNSQAGLPQGVSFSSVTFECESPLSLALFQSKVLRSMRCATGLLRSKGIVWFAEDRESRFVFQWSGVKRVECMSGQPWESAPKTCLVFIGIHKFELESIILQLSESADPHTKVSSESGICKDFARTFALKVATDGRFKEPSLCKEPLVIFGLKGSPLRGIKESHLNGALMRVVNGKGSIFLTATSSGEEHNLQIMLCEESSVDEAFHEIRLATSAVISKLCKNFCPCRSYSSSCPLIMPHYPTCFEKDQRISSARGSFAAIRDHLIE</sequence>
<keyword evidence="3" id="KW-0143">Chaperone</keyword>
<organism evidence="7 8">
    <name type="scientific">Elaeis guineensis var. tenera</name>
    <name type="common">Oil palm</name>
    <dbReference type="NCBI Taxonomy" id="51953"/>
    <lineage>
        <taxon>Eukaryota</taxon>
        <taxon>Viridiplantae</taxon>
        <taxon>Streptophyta</taxon>
        <taxon>Embryophyta</taxon>
        <taxon>Tracheophyta</taxon>
        <taxon>Spermatophyta</taxon>
        <taxon>Magnoliopsida</taxon>
        <taxon>Liliopsida</taxon>
        <taxon>Arecaceae</taxon>
        <taxon>Arecoideae</taxon>
        <taxon>Cocoseae</taxon>
        <taxon>Elaeidinae</taxon>
        <taxon>Elaeis</taxon>
    </lineage>
</organism>
<dbReference type="PANTHER" id="PTHR13748">
    <property type="entry name" value="COBW-RELATED"/>
    <property type="match status" value="1"/>
</dbReference>
<dbReference type="GO" id="GO:0016787">
    <property type="term" value="F:hydrolase activity"/>
    <property type="evidence" value="ECO:0007669"/>
    <property type="project" value="UniProtKB-KW"/>
</dbReference>
<gene>
    <name evidence="8" type="primary">LOC105040989</name>
</gene>
<dbReference type="Proteomes" id="UP000504607">
    <property type="component" value="Chromosome 3"/>
</dbReference>